<dbReference type="Proteomes" id="UP000712600">
    <property type="component" value="Unassembled WGS sequence"/>
</dbReference>
<name>A0A8S9NL38_BRACR</name>
<comment type="caution">
    <text evidence="1">The sequence shown here is derived from an EMBL/GenBank/DDBJ whole genome shotgun (WGS) entry which is preliminary data.</text>
</comment>
<reference evidence="1" key="1">
    <citation type="submission" date="2019-12" db="EMBL/GenBank/DDBJ databases">
        <title>Genome sequencing and annotation of Brassica cretica.</title>
        <authorList>
            <person name="Studholme D.J."/>
            <person name="Sarris P."/>
        </authorList>
    </citation>
    <scope>NUCLEOTIDE SEQUENCE</scope>
    <source>
        <strain evidence="1">PFS-109/04</strain>
        <tissue evidence="1">Leaf</tissue>
    </source>
</reference>
<gene>
    <name evidence="1" type="ORF">F2Q69_00041269</name>
</gene>
<sequence length="261" mass="27942">MRSPHYFISLDAGGGCARRRRLSPSVMNSFFLFLCLVFSFVTLSMSRASVDVSNDNCFFAGSTQSECELTGFRISPAISPALPRAASVSSSSRLTAVTPSTHFTVATPARIPSLFPFFSPSFLPPASSLTWPSLVPLASLSSLPLDLSSSILPSSSSTPCDSVTPALPLPSLSTITALSPALRPLQHEPYPAVPTRFPDLLTYIRLPRLSRFFADPFNFKGCTVDDSACCTVDDYVCSPTPAASPHLTAMSGNPDIFRDGF</sequence>
<evidence type="ECO:0000313" key="2">
    <source>
        <dbReference type="Proteomes" id="UP000712600"/>
    </source>
</evidence>
<accession>A0A8S9NL38</accession>
<proteinExistence type="predicted"/>
<organism evidence="1 2">
    <name type="scientific">Brassica cretica</name>
    <name type="common">Mustard</name>
    <dbReference type="NCBI Taxonomy" id="69181"/>
    <lineage>
        <taxon>Eukaryota</taxon>
        <taxon>Viridiplantae</taxon>
        <taxon>Streptophyta</taxon>
        <taxon>Embryophyta</taxon>
        <taxon>Tracheophyta</taxon>
        <taxon>Spermatophyta</taxon>
        <taxon>Magnoliopsida</taxon>
        <taxon>eudicotyledons</taxon>
        <taxon>Gunneridae</taxon>
        <taxon>Pentapetalae</taxon>
        <taxon>rosids</taxon>
        <taxon>malvids</taxon>
        <taxon>Brassicales</taxon>
        <taxon>Brassicaceae</taxon>
        <taxon>Brassiceae</taxon>
        <taxon>Brassica</taxon>
    </lineage>
</organism>
<protein>
    <submittedName>
        <fullName evidence="1">Uncharacterized protein</fullName>
    </submittedName>
</protein>
<evidence type="ECO:0000313" key="1">
    <source>
        <dbReference type="EMBL" id="KAF3501723.1"/>
    </source>
</evidence>
<dbReference type="AlphaFoldDB" id="A0A8S9NL38"/>
<dbReference type="EMBL" id="QGKX02001621">
    <property type="protein sequence ID" value="KAF3501723.1"/>
    <property type="molecule type" value="Genomic_DNA"/>
</dbReference>